<comment type="caution">
    <text evidence="2">The sequence shown here is derived from an EMBL/GenBank/DDBJ whole genome shotgun (WGS) entry which is preliminary data.</text>
</comment>
<dbReference type="EMBL" id="JAYKXP010000002">
    <property type="protein sequence ID" value="KAK7060714.1"/>
    <property type="molecule type" value="Genomic_DNA"/>
</dbReference>
<reference evidence="2 3" key="1">
    <citation type="submission" date="2024-01" db="EMBL/GenBank/DDBJ databases">
        <title>A draft genome for a cacao thread blight-causing isolate of Paramarasmius palmivorus.</title>
        <authorList>
            <person name="Baruah I.K."/>
            <person name="Bukari Y."/>
            <person name="Amoako-Attah I."/>
            <person name="Meinhardt L.W."/>
            <person name="Bailey B.A."/>
            <person name="Cohen S.P."/>
        </authorList>
    </citation>
    <scope>NUCLEOTIDE SEQUENCE [LARGE SCALE GENOMIC DNA]</scope>
    <source>
        <strain evidence="2 3">GH-12</strain>
    </source>
</reference>
<evidence type="ECO:0000313" key="2">
    <source>
        <dbReference type="EMBL" id="KAK7060714.1"/>
    </source>
</evidence>
<evidence type="ECO:0000256" key="1">
    <source>
        <dbReference type="SAM" id="MobiDB-lite"/>
    </source>
</evidence>
<proteinExistence type="predicted"/>
<accession>A0AAW0E8C6</accession>
<protein>
    <submittedName>
        <fullName evidence="2">Uncharacterized protein</fullName>
    </submittedName>
</protein>
<sequence>MAFNGTRGLSIAGSATNVVHRDQYNQTSINIRIERGARRMMKQRRARRKEAGIDLVDEYREIRLGDVYKTEKIHSEDMEESEDDEETTRALTTGQRTIYHARLYGDDKKFTTFIYSGTDASKVFHVVLIQALYSLSADMEDGFQEVFTVLTHMECNDWELWYNTQNGCFSCGPSASFRWLIKRRYTIKDLRSTGDMLKDETCVRYLSKSGSPGLDQDLLSQAYSSYDPKSCIMNSLFGIKHQCSQACTKTSVPVLEWMEQGNGLWRRSNLPSFVHDDVSALLDDVGLDAVYLGMKHRPSARVPEQFCTSWNAPPDGGLFDRRVLEGGSTRFSLNYGKLQSEGLGFLYTAIVELEKAWLSQAHHVFSAEGDIEHRCLLATFNAILNFVDEPVSQADDTDESAATQIYLFVPAPPKWIKEIDDWLTGPVSFWTFDENGATQMSELTRKRLGLPQVVSGSGRVRIWSWPKYVYDALHAWQVARGFDPATTDFARSLGYPIFEPIAPRESQSDVAEDEEEPQSISTAVGATAEDAPSTKLSWWQATSDICAFNMTEKFRSI</sequence>
<dbReference type="AlphaFoldDB" id="A0AAW0E8C6"/>
<name>A0AAW0E8C6_9AGAR</name>
<evidence type="ECO:0000313" key="3">
    <source>
        <dbReference type="Proteomes" id="UP001383192"/>
    </source>
</evidence>
<feature type="region of interest" description="Disordered" evidence="1">
    <location>
        <begin position="505"/>
        <end position="527"/>
    </location>
</feature>
<organism evidence="2 3">
    <name type="scientific">Paramarasmius palmivorus</name>
    <dbReference type="NCBI Taxonomy" id="297713"/>
    <lineage>
        <taxon>Eukaryota</taxon>
        <taxon>Fungi</taxon>
        <taxon>Dikarya</taxon>
        <taxon>Basidiomycota</taxon>
        <taxon>Agaricomycotina</taxon>
        <taxon>Agaricomycetes</taxon>
        <taxon>Agaricomycetidae</taxon>
        <taxon>Agaricales</taxon>
        <taxon>Marasmiineae</taxon>
        <taxon>Marasmiaceae</taxon>
        <taxon>Paramarasmius</taxon>
    </lineage>
</organism>
<dbReference type="Proteomes" id="UP001383192">
    <property type="component" value="Unassembled WGS sequence"/>
</dbReference>
<keyword evidence="3" id="KW-1185">Reference proteome</keyword>
<gene>
    <name evidence="2" type="ORF">VNI00_000445</name>
</gene>